<gene>
    <name evidence="1" type="ORF">CEXT_761361</name>
</gene>
<reference evidence="1 2" key="1">
    <citation type="submission" date="2021-06" db="EMBL/GenBank/DDBJ databases">
        <title>Caerostris extrusa draft genome.</title>
        <authorList>
            <person name="Kono N."/>
            <person name="Arakawa K."/>
        </authorList>
    </citation>
    <scope>NUCLEOTIDE SEQUENCE [LARGE SCALE GENOMIC DNA]</scope>
</reference>
<dbReference type="EMBL" id="BPLR01006031">
    <property type="protein sequence ID" value="GIY07007.1"/>
    <property type="molecule type" value="Genomic_DNA"/>
</dbReference>
<dbReference type="Proteomes" id="UP001054945">
    <property type="component" value="Unassembled WGS sequence"/>
</dbReference>
<organism evidence="1 2">
    <name type="scientific">Caerostris extrusa</name>
    <name type="common">Bark spider</name>
    <name type="synonym">Caerostris bankana</name>
    <dbReference type="NCBI Taxonomy" id="172846"/>
    <lineage>
        <taxon>Eukaryota</taxon>
        <taxon>Metazoa</taxon>
        <taxon>Ecdysozoa</taxon>
        <taxon>Arthropoda</taxon>
        <taxon>Chelicerata</taxon>
        <taxon>Arachnida</taxon>
        <taxon>Araneae</taxon>
        <taxon>Araneomorphae</taxon>
        <taxon>Entelegynae</taxon>
        <taxon>Araneoidea</taxon>
        <taxon>Araneidae</taxon>
        <taxon>Caerostris</taxon>
    </lineage>
</organism>
<comment type="caution">
    <text evidence="1">The sequence shown here is derived from an EMBL/GenBank/DDBJ whole genome shotgun (WGS) entry which is preliminary data.</text>
</comment>
<name>A0AAV4QFI8_CAEEX</name>
<dbReference type="AlphaFoldDB" id="A0AAV4QFI8"/>
<evidence type="ECO:0000313" key="2">
    <source>
        <dbReference type="Proteomes" id="UP001054945"/>
    </source>
</evidence>
<proteinExistence type="predicted"/>
<accession>A0AAV4QFI8</accession>
<sequence>MTAAKSPLTIRPHMLPAVRLDLAENTVFSQVTSRKTWGPLVVADVDMLMIYHIPKEGISTKEPPGSGNLRNSGFGKTETGFVHILRETGDGNSSIDSDDNEDDLILSSKDRMYREEARESETECDRLCKLFTFHA</sequence>
<evidence type="ECO:0000313" key="1">
    <source>
        <dbReference type="EMBL" id="GIY07007.1"/>
    </source>
</evidence>
<keyword evidence="2" id="KW-1185">Reference proteome</keyword>
<protein>
    <submittedName>
        <fullName evidence="1">Uncharacterized protein</fullName>
    </submittedName>
</protein>